<dbReference type="Pfam" id="PF07826">
    <property type="entry name" value="IMP_cyclohyd"/>
    <property type="match status" value="1"/>
</dbReference>
<dbReference type="InterPro" id="IPR036795">
    <property type="entry name" value="IMP_cyclohydrolase-like_sf"/>
</dbReference>
<sequence>MSDIGEALTVNRYPGRVLVLARTGDGELTGVYALTGRSPSSKARRIVPGDAELRVEATGEHAHDRLRHYTAAHSDDRWTVFGNGEQVTTVFERLSAGAHPAVALDELDYEPDPPIWTPRITVVVDRRDGTAWLGAARRGGGRRESTDVTVTTLRDLAVGDVALLTTYTSDGTEVTTAPRVLDLTTTAATGDELLDLVWSALDPEFRVAAAQLSPRAGIAAVLRHAP</sequence>
<dbReference type="RefSeq" id="WP_203759231.1">
    <property type="nucleotide sequence ID" value="NZ_BAABFG010000005.1"/>
</dbReference>
<organism evidence="2 3">
    <name type="scientific">Actinoplanes octamycinicus</name>
    <dbReference type="NCBI Taxonomy" id="135948"/>
    <lineage>
        <taxon>Bacteria</taxon>
        <taxon>Bacillati</taxon>
        <taxon>Actinomycetota</taxon>
        <taxon>Actinomycetes</taxon>
        <taxon>Micromonosporales</taxon>
        <taxon>Micromonosporaceae</taxon>
        <taxon>Actinoplanes</taxon>
    </lineage>
</organism>
<dbReference type="AlphaFoldDB" id="A0A7W7H212"/>
<evidence type="ECO:0000313" key="2">
    <source>
        <dbReference type="EMBL" id="MBB4742422.1"/>
    </source>
</evidence>
<evidence type="ECO:0000259" key="1">
    <source>
        <dbReference type="Pfam" id="PF07826"/>
    </source>
</evidence>
<dbReference type="Proteomes" id="UP000546162">
    <property type="component" value="Unassembled WGS sequence"/>
</dbReference>
<dbReference type="GO" id="GO:0006188">
    <property type="term" value="P:IMP biosynthetic process"/>
    <property type="evidence" value="ECO:0007669"/>
    <property type="project" value="InterPro"/>
</dbReference>
<dbReference type="EMBL" id="JACHNB010000001">
    <property type="protein sequence ID" value="MBB4742422.1"/>
    <property type="molecule type" value="Genomic_DNA"/>
</dbReference>
<reference evidence="2 3" key="1">
    <citation type="submission" date="2020-08" db="EMBL/GenBank/DDBJ databases">
        <title>Sequencing the genomes of 1000 actinobacteria strains.</title>
        <authorList>
            <person name="Klenk H.-P."/>
        </authorList>
    </citation>
    <scope>NUCLEOTIDE SEQUENCE [LARGE SCALE GENOMIC DNA]</scope>
    <source>
        <strain evidence="2 3">DSM 45809</strain>
    </source>
</reference>
<feature type="domain" description="Inosine monophosphate cyclohydrolase-like" evidence="1">
    <location>
        <begin position="13"/>
        <end position="211"/>
    </location>
</feature>
<keyword evidence="3" id="KW-1185">Reference proteome</keyword>
<dbReference type="Gene3D" id="3.60.20.20">
    <property type="entry name" value="Inosine monophosphate cyclohydrolase-like"/>
    <property type="match status" value="1"/>
</dbReference>
<name>A0A7W7H212_9ACTN</name>
<dbReference type="GO" id="GO:0003937">
    <property type="term" value="F:IMP cyclohydrolase activity"/>
    <property type="evidence" value="ECO:0007669"/>
    <property type="project" value="InterPro"/>
</dbReference>
<proteinExistence type="predicted"/>
<evidence type="ECO:0000313" key="3">
    <source>
        <dbReference type="Proteomes" id="UP000546162"/>
    </source>
</evidence>
<protein>
    <submittedName>
        <fullName evidence="2">IMP cyclohydrolase</fullName>
    </submittedName>
</protein>
<gene>
    <name evidence="2" type="ORF">BJY16_005881</name>
</gene>
<accession>A0A7W7H212</accession>
<dbReference type="SUPFAM" id="SSF75569">
    <property type="entry name" value="Archaeal IMP cyclohydrolase PurO"/>
    <property type="match status" value="1"/>
</dbReference>
<keyword evidence="2" id="KW-0378">Hydrolase</keyword>
<dbReference type="InterPro" id="IPR020600">
    <property type="entry name" value="IMP_cyclohydrolase-like"/>
</dbReference>
<comment type="caution">
    <text evidence="2">The sequence shown here is derived from an EMBL/GenBank/DDBJ whole genome shotgun (WGS) entry which is preliminary data.</text>
</comment>